<protein>
    <submittedName>
        <fullName evidence="1">Uncharacterized protein</fullName>
    </submittedName>
</protein>
<name>X1R9J5_9ZZZZ</name>
<organism evidence="1">
    <name type="scientific">marine sediment metagenome</name>
    <dbReference type="NCBI Taxonomy" id="412755"/>
    <lineage>
        <taxon>unclassified sequences</taxon>
        <taxon>metagenomes</taxon>
        <taxon>ecological metagenomes</taxon>
    </lineage>
</organism>
<reference evidence="1" key="1">
    <citation type="journal article" date="2014" name="Front. Microbiol.">
        <title>High frequency of phylogenetically diverse reductive dehalogenase-homologous genes in deep subseafloor sedimentary metagenomes.</title>
        <authorList>
            <person name="Kawai M."/>
            <person name="Futagami T."/>
            <person name="Toyoda A."/>
            <person name="Takaki Y."/>
            <person name="Nishi S."/>
            <person name="Hori S."/>
            <person name="Arai W."/>
            <person name="Tsubouchi T."/>
            <person name="Morono Y."/>
            <person name="Uchiyama I."/>
            <person name="Ito T."/>
            <person name="Fujiyama A."/>
            <person name="Inagaki F."/>
            <person name="Takami H."/>
        </authorList>
    </citation>
    <scope>NUCLEOTIDE SEQUENCE</scope>
    <source>
        <strain evidence="1">Expedition CK06-06</strain>
    </source>
</reference>
<dbReference type="AlphaFoldDB" id="X1R9J5"/>
<gene>
    <name evidence="1" type="ORF">S12H4_20694</name>
</gene>
<evidence type="ECO:0000313" key="1">
    <source>
        <dbReference type="EMBL" id="GAI77407.1"/>
    </source>
</evidence>
<accession>X1R9J5</accession>
<dbReference type="EMBL" id="BARW01010531">
    <property type="protein sequence ID" value="GAI77407.1"/>
    <property type="molecule type" value="Genomic_DNA"/>
</dbReference>
<proteinExistence type="predicted"/>
<comment type="caution">
    <text evidence="1">The sequence shown here is derived from an EMBL/GenBank/DDBJ whole genome shotgun (WGS) entry which is preliminary data.</text>
</comment>
<feature type="non-terminal residue" evidence="1">
    <location>
        <position position="274"/>
    </location>
</feature>
<feature type="non-terminal residue" evidence="1">
    <location>
        <position position="1"/>
    </location>
</feature>
<sequence>TKYGLDAEFENLDLTWFEKVGVRPELVKRYWRAHWQHPAFKEMTQLLHRGEITNDDLYEWYRLVEIPPHWRDKLTSISWDLPNRIELRMMARYGLVDKAFLVEQLGMVGLREDFREVAADMMLAMGIRTDLSTRYSKGWINAGGVQSELAVSGLSPEVADRMYQWIVKNVSEERVSGERDLTITDIIKGVKKGIITRQEGHTLLMELGFDDAEATFKLDINVPVEEEVAEVKERDLSKTDILRLYKANEIDHPEAFLRLMYIRYNEADSTLLLN</sequence>